<dbReference type="OrthoDB" id="698753at2"/>
<dbReference type="RefSeq" id="WP_133228459.1">
    <property type="nucleotide sequence ID" value="NZ_QDKG01000002.1"/>
</dbReference>
<reference evidence="1 2" key="1">
    <citation type="submission" date="2018-04" db="EMBL/GenBank/DDBJ databases">
        <title>Sphingobacterium cortibacter sp. nov.</title>
        <authorList>
            <person name="Li Y."/>
        </authorList>
    </citation>
    <scope>NUCLEOTIDE SEQUENCE [LARGE SCALE GENOMIC DNA]</scope>
    <source>
        <strain evidence="1 2">2c-3</strain>
    </source>
</reference>
<dbReference type="EMBL" id="QDKG01000002">
    <property type="protein sequence ID" value="PVH25845.1"/>
    <property type="molecule type" value="Genomic_DNA"/>
</dbReference>
<evidence type="ECO:0000313" key="2">
    <source>
        <dbReference type="Proteomes" id="UP000245627"/>
    </source>
</evidence>
<accession>A0A2T8HKC0</accession>
<gene>
    <name evidence="1" type="ORF">DC487_07900</name>
</gene>
<keyword evidence="2" id="KW-1185">Reference proteome</keyword>
<evidence type="ECO:0008006" key="3">
    <source>
        <dbReference type="Google" id="ProtNLM"/>
    </source>
</evidence>
<comment type="caution">
    <text evidence="1">The sequence shown here is derived from an EMBL/GenBank/DDBJ whole genome shotgun (WGS) entry which is preliminary data.</text>
</comment>
<dbReference type="AlphaFoldDB" id="A0A2T8HKC0"/>
<sequence>MMIAQTYFGFSRRMGACFILLSYFITSCERNAGREDLQDPNASLMVVEAMVDDTENVDLTSPINAMGSIGNSSQSSNRHDVNELANKSTFVEGDDFDAITSISNNWKKSVGEGSNELASGGGISRAATPMTPGFKYRLVLYKLVGSTQTYWRQKQLTSSTSTVTDTTQQIEVVRGDTYRWYAYSYNNATDIPVLANPGANPQINMGNNSDFLYANGTISIPATGAANTPLNINFLHQVGRLAVEIDARGMFADNITQLDVTLGGLPGASAPLTNGTFGLVSGQVTSTAPYTPSATLAVGNFQNVDAGFNDRKAIYFHSATPATLSNNLAVTLNNVTITMTDGTTTRAFTGLNRVFNLTVPSSLAAGRTHNAKIDLVESPLIVNNGLGTTPVRWARTNLYLHPSARNRYRFHATYAHTDMRSSYWPFRANTPTMFGVDGDPCTLVHPTSRPGDGLSVWRQATVADFNTLGVSPGVFGPTGPSQNVVYNPNGGLGYYEYPATGTGAPQYVSSNLRFNMNGFANAVNVVSGLISIEIGNRVGYGTEARIWTHDQFVAIPPIVSLGAYGFRAARVPASGLTAAYNSINPSLLEVLNLSLLGGGLLDSSFQNVRCVRR</sequence>
<organism evidence="1 2">
    <name type="scientific">Sphingobacterium corticibacter</name>
    <dbReference type="NCBI Taxonomy" id="2171749"/>
    <lineage>
        <taxon>Bacteria</taxon>
        <taxon>Pseudomonadati</taxon>
        <taxon>Bacteroidota</taxon>
        <taxon>Sphingobacteriia</taxon>
        <taxon>Sphingobacteriales</taxon>
        <taxon>Sphingobacteriaceae</taxon>
        <taxon>Sphingobacterium</taxon>
    </lineage>
</organism>
<name>A0A2T8HKC0_9SPHI</name>
<proteinExistence type="predicted"/>
<evidence type="ECO:0000313" key="1">
    <source>
        <dbReference type="EMBL" id="PVH25845.1"/>
    </source>
</evidence>
<protein>
    <recommendedName>
        <fullName evidence="3">Fimbrillin family protein</fullName>
    </recommendedName>
</protein>
<dbReference type="Proteomes" id="UP000245627">
    <property type="component" value="Unassembled WGS sequence"/>
</dbReference>